<keyword evidence="2" id="KW-1185">Reference proteome</keyword>
<comment type="caution">
    <text evidence="1">The sequence shown here is derived from an EMBL/GenBank/DDBJ whole genome shotgun (WGS) entry which is preliminary data.</text>
</comment>
<dbReference type="EMBL" id="JANSHE010002079">
    <property type="protein sequence ID" value="KAJ2995924.1"/>
    <property type="molecule type" value="Genomic_DNA"/>
</dbReference>
<protein>
    <submittedName>
        <fullName evidence="1">Uncharacterized protein</fullName>
    </submittedName>
</protein>
<name>A0ACC1PLJ0_9APHY</name>
<dbReference type="Proteomes" id="UP001144978">
    <property type="component" value="Unassembled WGS sequence"/>
</dbReference>
<accession>A0ACC1PLJ0</accession>
<evidence type="ECO:0000313" key="2">
    <source>
        <dbReference type="Proteomes" id="UP001144978"/>
    </source>
</evidence>
<sequence>MKPFTSLSSTFSIGSRSSSHANLQALHQQQSHSANGSSAHSPNGGGTGASTPAAIPEPMTTQEMLHHAFTQVPDYQMASRGFLGGGITPLESLRDLPSYESVAARDSTQRTCTPSEGHRVRLLPHLPRRLRHHGVRDRLRGREPAAAWSSSSSPTPGDCPHPSLRHADGHYHTGDLFLEVAPGRYVSRGRDDDWIKSENSLRCDTKAIEDNVRATCAELVAECVVVGPQVPRGDAEELSCHHRSGGVMTMGQGPRMHSIDVPSPVGSFR</sequence>
<reference evidence="1" key="1">
    <citation type="submission" date="2022-08" db="EMBL/GenBank/DDBJ databases">
        <title>Genome Sequence of Pycnoporus sanguineus.</title>
        <authorList>
            <person name="Buettner E."/>
        </authorList>
    </citation>
    <scope>NUCLEOTIDE SEQUENCE</scope>
    <source>
        <strain evidence="1">CG-C14</strain>
    </source>
</reference>
<proteinExistence type="predicted"/>
<organism evidence="1 2">
    <name type="scientific">Trametes sanguinea</name>
    <dbReference type="NCBI Taxonomy" id="158606"/>
    <lineage>
        <taxon>Eukaryota</taxon>
        <taxon>Fungi</taxon>
        <taxon>Dikarya</taxon>
        <taxon>Basidiomycota</taxon>
        <taxon>Agaricomycotina</taxon>
        <taxon>Agaricomycetes</taxon>
        <taxon>Polyporales</taxon>
        <taxon>Polyporaceae</taxon>
        <taxon>Trametes</taxon>
    </lineage>
</organism>
<gene>
    <name evidence="1" type="ORF">NUW54_g7305</name>
</gene>
<evidence type="ECO:0000313" key="1">
    <source>
        <dbReference type="EMBL" id="KAJ2995924.1"/>
    </source>
</evidence>